<protein>
    <submittedName>
        <fullName evidence="1">Uncharacterized protein</fullName>
    </submittedName>
</protein>
<evidence type="ECO:0000313" key="1">
    <source>
        <dbReference type="EMBL" id="TQD90942.1"/>
    </source>
</evidence>
<sequence length="91" mass="9860">MARLMVKAFSSLIDGEKVVIGIAVGGGVGQTEVLAMIGHREGHIRRDEERQALARDGGTERLLRVKFPAESGMIWKASLLIVACWSTANLL</sequence>
<dbReference type="Proteomes" id="UP000315295">
    <property type="component" value="Unassembled WGS sequence"/>
</dbReference>
<organism evidence="1 2">
    <name type="scientific">Malus baccata</name>
    <name type="common">Siberian crab apple</name>
    <name type="synonym">Pyrus baccata</name>
    <dbReference type="NCBI Taxonomy" id="106549"/>
    <lineage>
        <taxon>Eukaryota</taxon>
        <taxon>Viridiplantae</taxon>
        <taxon>Streptophyta</taxon>
        <taxon>Embryophyta</taxon>
        <taxon>Tracheophyta</taxon>
        <taxon>Spermatophyta</taxon>
        <taxon>Magnoliopsida</taxon>
        <taxon>eudicotyledons</taxon>
        <taxon>Gunneridae</taxon>
        <taxon>Pentapetalae</taxon>
        <taxon>rosids</taxon>
        <taxon>fabids</taxon>
        <taxon>Rosales</taxon>
        <taxon>Rosaceae</taxon>
        <taxon>Amygdaloideae</taxon>
        <taxon>Maleae</taxon>
        <taxon>Malus</taxon>
    </lineage>
</organism>
<dbReference type="EMBL" id="VIEB01000438">
    <property type="protein sequence ID" value="TQD90942.1"/>
    <property type="molecule type" value="Genomic_DNA"/>
</dbReference>
<accession>A0A540LXE8</accession>
<evidence type="ECO:0000313" key="2">
    <source>
        <dbReference type="Proteomes" id="UP000315295"/>
    </source>
</evidence>
<gene>
    <name evidence="1" type="ORF">C1H46_023545</name>
</gene>
<proteinExistence type="predicted"/>
<comment type="caution">
    <text evidence="1">The sequence shown here is derived from an EMBL/GenBank/DDBJ whole genome shotgun (WGS) entry which is preliminary data.</text>
</comment>
<name>A0A540LXE8_MALBA</name>
<dbReference type="AlphaFoldDB" id="A0A540LXE8"/>
<reference evidence="1 2" key="1">
    <citation type="journal article" date="2019" name="G3 (Bethesda)">
        <title>Sequencing of a Wild Apple (Malus baccata) Genome Unravels the Differences Between Cultivated and Wild Apple Species Regarding Disease Resistance and Cold Tolerance.</title>
        <authorList>
            <person name="Chen X."/>
        </authorList>
    </citation>
    <scope>NUCLEOTIDE SEQUENCE [LARGE SCALE GENOMIC DNA]</scope>
    <source>
        <strain evidence="2">cv. Shandingzi</strain>
        <tissue evidence="1">Leaves</tissue>
    </source>
</reference>
<keyword evidence="2" id="KW-1185">Reference proteome</keyword>